<name>A0A418Q3H3_9SPHN</name>
<organism evidence="3 4">
    <name type="scientific">Sphingomonas edaphi</name>
    <dbReference type="NCBI Taxonomy" id="2315689"/>
    <lineage>
        <taxon>Bacteria</taxon>
        <taxon>Pseudomonadati</taxon>
        <taxon>Pseudomonadota</taxon>
        <taxon>Alphaproteobacteria</taxon>
        <taxon>Sphingomonadales</taxon>
        <taxon>Sphingomonadaceae</taxon>
        <taxon>Sphingomonas</taxon>
    </lineage>
</organism>
<dbReference type="Pfam" id="PF01551">
    <property type="entry name" value="Peptidase_M23"/>
    <property type="match status" value="1"/>
</dbReference>
<evidence type="ECO:0000313" key="3">
    <source>
        <dbReference type="EMBL" id="RIX32455.1"/>
    </source>
</evidence>
<accession>A0A418Q3H3</accession>
<dbReference type="FunFam" id="2.70.70.10:FF:000006">
    <property type="entry name" value="M23 family peptidase"/>
    <property type="match status" value="1"/>
</dbReference>
<keyword evidence="4" id="KW-1185">Reference proteome</keyword>
<dbReference type="InterPro" id="IPR016047">
    <property type="entry name" value="M23ase_b-sheet_dom"/>
</dbReference>
<evidence type="ECO:0000259" key="2">
    <source>
        <dbReference type="Pfam" id="PF01551"/>
    </source>
</evidence>
<dbReference type="PANTHER" id="PTHR21666">
    <property type="entry name" value="PEPTIDASE-RELATED"/>
    <property type="match status" value="1"/>
</dbReference>
<dbReference type="GO" id="GO:0004222">
    <property type="term" value="F:metalloendopeptidase activity"/>
    <property type="evidence" value="ECO:0007669"/>
    <property type="project" value="TreeGrafter"/>
</dbReference>
<evidence type="ECO:0000313" key="4">
    <source>
        <dbReference type="Proteomes" id="UP000285023"/>
    </source>
</evidence>
<keyword evidence="1" id="KW-0732">Signal</keyword>
<dbReference type="InterPro" id="IPR050570">
    <property type="entry name" value="Cell_wall_metabolism_enzyme"/>
</dbReference>
<dbReference type="AlphaFoldDB" id="A0A418Q3H3"/>
<dbReference type="SUPFAM" id="SSF51261">
    <property type="entry name" value="Duplicated hybrid motif"/>
    <property type="match status" value="1"/>
</dbReference>
<dbReference type="PANTHER" id="PTHR21666:SF289">
    <property type="entry name" value="L-ALA--D-GLU ENDOPEPTIDASE"/>
    <property type="match status" value="1"/>
</dbReference>
<dbReference type="Proteomes" id="UP000285023">
    <property type="component" value="Unassembled WGS sequence"/>
</dbReference>
<protein>
    <submittedName>
        <fullName evidence="3">M23 family peptidase</fullName>
    </submittedName>
</protein>
<dbReference type="EMBL" id="QXTF01000001">
    <property type="protein sequence ID" value="RIX32455.1"/>
    <property type="molecule type" value="Genomic_DNA"/>
</dbReference>
<dbReference type="Gene3D" id="2.70.70.10">
    <property type="entry name" value="Glucose Permease (Domain IIA)"/>
    <property type="match status" value="1"/>
</dbReference>
<dbReference type="InterPro" id="IPR011055">
    <property type="entry name" value="Dup_hybrid_motif"/>
</dbReference>
<dbReference type="CDD" id="cd12797">
    <property type="entry name" value="M23_peptidase"/>
    <property type="match status" value="1"/>
</dbReference>
<feature type="domain" description="M23ase beta-sheet core" evidence="2">
    <location>
        <begin position="366"/>
        <end position="461"/>
    </location>
</feature>
<gene>
    <name evidence="3" type="ORF">D3M59_05825</name>
</gene>
<dbReference type="Gene3D" id="3.10.450.350">
    <property type="match status" value="1"/>
</dbReference>
<proteinExistence type="predicted"/>
<comment type="caution">
    <text evidence="3">The sequence shown here is derived from an EMBL/GenBank/DDBJ whole genome shotgun (WGS) entry which is preliminary data.</text>
</comment>
<sequence>MMAGETGNEGRLFLLDMRAQWRNAEATAVAGPHVARFGRRRKKLRDIDLVVDLAEEPLSKRWWGGVATLSFLCALVAVLAPAPFEPLPATGTSFVGGAEADQFRELAIEPTSAGSGTGGRMAANSLVEPLAVAPDRPSIDLFARLGSGDTVDQLLARAGASYVEAGQAARMIMSAAGGKVSPGTSLSIRLGRRSPNGVRPIERIALRAGLDLNLFVSRSGDALTISASRIAVDSTPLRVRGRVGDGLYWALRAAGVPSASASEYLRALATQIDVGSEVAPNDQFDLIIANRRAATGESQAGPLLYAAIDRAAGKPVRLIKWTLNGRTDWMDVNGAGRQVATMAWPVAARITSSFGLRVHPILRFARMHRGIDFGAHYGQPIVAAADGQVSRAGWAGGYGRQVRLAHGGGLATSYSHMSRIIVEPGSIIRQGQVIGYVGSSGLSTGPHLHYEVHRNGVAINPMGVKFASQTALGGAELGKFKARLAQLMAIGGRS</sequence>
<reference evidence="3 4" key="1">
    <citation type="submission" date="2018-09" db="EMBL/GenBank/DDBJ databases">
        <title>Sphingomonas sp. DAC4.</title>
        <authorList>
            <person name="Seo T."/>
        </authorList>
    </citation>
    <scope>NUCLEOTIDE SEQUENCE [LARGE SCALE GENOMIC DNA]</scope>
    <source>
        <strain evidence="3 4">DAC4</strain>
    </source>
</reference>
<evidence type="ECO:0000256" key="1">
    <source>
        <dbReference type="ARBA" id="ARBA00022729"/>
    </source>
</evidence>